<dbReference type="Proteomes" id="UP001341281">
    <property type="component" value="Chromosome 04"/>
</dbReference>
<proteinExistence type="predicted"/>
<organism evidence="2 3">
    <name type="scientific">Paspalum notatum var. saurae</name>
    <dbReference type="NCBI Taxonomy" id="547442"/>
    <lineage>
        <taxon>Eukaryota</taxon>
        <taxon>Viridiplantae</taxon>
        <taxon>Streptophyta</taxon>
        <taxon>Embryophyta</taxon>
        <taxon>Tracheophyta</taxon>
        <taxon>Spermatophyta</taxon>
        <taxon>Magnoliopsida</taxon>
        <taxon>Liliopsida</taxon>
        <taxon>Poales</taxon>
        <taxon>Poaceae</taxon>
        <taxon>PACMAD clade</taxon>
        <taxon>Panicoideae</taxon>
        <taxon>Andropogonodae</taxon>
        <taxon>Paspaleae</taxon>
        <taxon>Paspalinae</taxon>
        <taxon>Paspalum</taxon>
    </lineage>
</organism>
<dbReference type="EMBL" id="CP144748">
    <property type="protein sequence ID" value="WVZ69057.1"/>
    <property type="molecule type" value="Genomic_DNA"/>
</dbReference>
<protein>
    <submittedName>
        <fullName evidence="2">Uncharacterized protein</fullName>
    </submittedName>
</protein>
<dbReference type="AlphaFoldDB" id="A0AAQ3WPC5"/>
<feature type="region of interest" description="Disordered" evidence="1">
    <location>
        <begin position="71"/>
        <end position="102"/>
    </location>
</feature>
<name>A0AAQ3WPC5_PASNO</name>
<reference evidence="2 3" key="1">
    <citation type="submission" date="2024-02" db="EMBL/GenBank/DDBJ databases">
        <title>High-quality chromosome-scale genome assembly of Pensacola bahiagrass (Paspalum notatum Flugge var. saurae).</title>
        <authorList>
            <person name="Vega J.M."/>
            <person name="Podio M."/>
            <person name="Orjuela J."/>
            <person name="Siena L.A."/>
            <person name="Pessino S.C."/>
            <person name="Combes M.C."/>
            <person name="Mariac C."/>
            <person name="Albertini E."/>
            <person name="Pupilli F."/>
            <person name="Ortiz J.P.A."/>
            <person name="Leblanc O."/>
        </authorList>
    </citation>
    <scope>NUCLEOTIDE SEQUENCE [LARGE SCALE GENOMIC DNA]</scope>
    <source>
        <strain evidence="2">R1</strain>
        <tissue evidence="2">Leaf</tissue>
    </source>
</reference>
<accession>A0AAQ3WPC5</accession>
<evidence type="ECO:0000313" key="3">
    <source>
        <dbReference type="Proteomes" id="UP001341281"/>
    </source>
</evidence>
<feature type="compositionally biased region" description="Low complexity" evidence="1">
    <location>
        <begin position="71"/>
        <end position="86"/>
    </location>
</feature>
<gene>
    <name evidence="2" type="ORF">U9M48_017907</name>
</gene>
<evidence type="ECO:0000256" key="1">
    <source>
        <dbReference type="SAM" id="MobiDB-lite"/>
    </source>
</evidence>
<feature type="compositionally biased region" description="Low complexity" evidence="1">
    <location>
        <begin position="10"/>
        <end position="41"/>
    </location>
</feature>
<keyword evidence="3" id="KW-1185">Reference proteome</keyword>
<evidence type="ECO:0000313" key="2">
    <source>
        <dbReference type="EMBL" id="WVZ69057.1"/>
    </source>
</evidence>
<sequence length="102" mass="10600">MTPPSSKSHGVAASPSGSSAAAAPPPRRGGYPVPRRGGAPIPRRRSSPLLQHPPVPPRLLRALSRCEEQRSCSSNRSFCSASSAASGRQLLHPHPTAAVALH</sequence>
<feature type="region of interest" description="Disordered" evidence="1">
    <location>
        <begin position="1"/>
        <end position="57"/>
    </location>
</feature>